<dbReference type="InterPro" id="IPR036097">
    <property type="entry name" value="HisK_dim/P_sf"/>
</dbReference>
<keyword evidence="9 18" id="KW-0418">Kinase</keyword>
<dbReference type="InterPro" id="IPR005467">
    <property type="entry name" value="His_kinase_dom"/>
</dbReference>
<keyword evidence="6" id="KW-0808">Transferase</keyword>
<dbReference type="SMART" id="SM00387">
    <property type="entry name" value="HATPase_c"/>
    <property type="match status" value="1"/>
</dbReference>
<keyword evidence="10" id="KW-0067">ATP-binding</keyword>
<dbReference type="PANTHER" id="PTHR45528:SF1">
    <property type="entry name" value="SENSOR HISTIDINE KINASE CPXA"/>
    <property type="match status" value="1"/>
</dbReference>
<dbReference type="PROSITE" id="PS50109">
    <property type="entry name" value="HIS_KIN"/>
    <property type="match status" value="1"/>
</dbReference>
<dbReference type="GO" id="GO:0005524">
    <property type="term" value="F:ATP binding"/>
    <property type="evidence" value="ECO:0007669"/>
    <property type="project" value="UniProtKB-KW"/>
</dbReference>
<keyword evidence="7 15" id="KW-0812">Transmembrane</keyword>
<evidence type="ECO:0000256" key="14">
    <source>
        <dbReference type="SAM" id="Coils"/>
    </source>
</evidence>
<comment type="catalytic activity">
    <reaction evidence="1">
        <text>ATP + protein L-histidine = ADP + protein N-phospho-L-histidine.</text>
        <dbReference type="EC" id="2.7.13.3"/>
    </reaction>
</comment>
<keyword evidence="13 15" id="KW-0472">Membrane</keyword>
<dbReference type="InterPro" id="IPR021796">
    <property type="entry name" value="Tll0287-like_dom"/>
</dbReference>
<dbReference type="SUPFAM" id="SSF158472">
    <property type="entry name" value="HAMP domain-like"/>
    <property type="match status" value="1"/>
</dbReference>
<dbReference type="Pfam" id="PF11845">
    <property type="entry name" value="Tll0287-like"/>
    <property type="match status" value="1"/>
</dbReference>
<evidence type="ECO:0000256" key="3">
    <source>
        <dbReference type="ARBA" id="ARBA00012438"/>
    </source>
</evidence>
<dbReference type="InterPro" id="IPR050398">
    <property type="entry name" value="HssS/ArlS-like"/>
</dbReference>
<evidence type="ECO:0000256" key="10">
    <source>
        <dbReference type="ARBA" id="ARBA00022840"/>
    </source>
</evidence>
<evidence type="ECO:0000256" key="8">
    <source>
        <dbReference type="ARBA" id="ARBA00022741"/>
    </source>
</evidence>
<evidence type="ECO:0000256" key="15">
    <source>
        <dbReference type="SAM" id="Phobius"/>
    </source>
</evidence>
<dbReference type="Gene3D" id="3.30.565.10">
    <property type="entry name" value="Histidine kinase-like ATPase, C-terminal domain"/>
    <property type="match status" value="1"/>
</dbReference>
<dbReference type="SMART" id="SM00304">
    <property type="entry name" value="HAMP"/>
    <property type="match status" value="1"/>
</dbReference>
<dbReference type="Gene3D" id="6.10.340.10">
    <property type="match status" value="1"/>
</dbReference>
<reference evidence="18 19" key="1">
    <citation type="journal article" date="2012" name="Extremophiles">
        <title>Thermotomaculum hydrothermale gen. nov., sp. nov., a novel heterotrophic thermophile within the phylum Acidobacteria from a deep-sea hydrothermal vent chimney in the Southern Okinawa Trough.</title>
        <authorList>
            <person name="Izumi H."/>
            <person name="Nunoura T."/>
            <person name="Miyazaki M."/>
            <person name="Mino S."/>
            <person name="Toki T."/>
            <person name="Takai K."/>
            <person name="Sako Y."/>
            <person name="Sawabe T."/>
            <person name="Nakagawa S."/>
        </authorList>
    </citation>
    <scope>NUCLEOTIDE SEQUENCE [LARGE SCALE GENOMIC DNA]</scope>
    <source>
        <strain evidence="18 19">AC55</strain>
    </source>
</reference>
<accession>A0A7R6PFZ7</accession>
<dbReference type="CDD" id="cd00082">
    <property type="entry name" value="HisKA"/>
    <property type="match status" value="1"/>
</dbReference>
<dbReference type="PROSITE" id="PS50885">
    <property type="entry name" value="HAMP"/>
    <property type="match status" value="1"/>
</dbReference>
<dbReference type="InterPro" id="IPR003594">
    <property type="entry name" value="HATPase_dom"/>
</dbReference>
<dbReference type="InterPro" id="IPR004358">
    <property type="entry name" value="Sig_transdc_His_kin-like_C"/>
</dbReference>
<dbReference type="Gene3D" id="3.30.450.290">
    <property type="match status" value="1"/>
</dbReference>
<dbReference type="GO" id="GO:0005886">
    <property type="term" value="C:plasma membrane"/>
    <property type="evidence" value="ECO:0007669"/>
    <property type="project" value="UniProtKB-SubCell"/>
</dbReference>
<evidence type="ECO:0000256" key="7">
    <source>
        <dbReference type="ARBA" id="ARBA00022692"/>
    </source>
</evidence>
<dbReference type="InterPro" id="IPR036890">
    <property type="entry name" value="HATPase_C_sf"/>
</dbReference>
<dbReference type="Pfam" id="PF00672">
    <property type="entry name" value="HAMP"/>
    <property type="match status" value="1"/>
</dbReference>
<keyword evidence="19" id="KW-1185">Reference proteome</keyword>
<evidence type="ECO:0000256" key="4">
    <source>
        <dbReference type="ARBA" id="ARBA00022475"/>
    </source>
</evidence>
<dbReference type="SUPFAM" id="SSF55874">
    <property type="entry name" value="ATPase domain of HSP90 chaperone/DNA topoisomerase II/histidine kinase"/>
    <property type="match status" value="1"/>
</dbReference>
<evidence type="ECO:0000313" key="19">
    <source>
        <dbReference type="Proteomes" id="UP000595564"/>
    </source>
</evidence>
<feature type="transmembrane region" description="Helical" evidence="15">
    <location>
        <begin position="7"/>
        <end position="26"/>
    </location>
</feature>
<dbReference type="InterPro" id="IPR003661">
    <property type="entry name" value="HisK_dim/P_dom"/>
</dbReference>
<feature type="domain" description="Histidine kinase" evidence="16">
    <location>
        <begin position="294"/>
        <end position="511"/>
    </location>
</feature>
<evidence type="ECO:0000256" key="13">
    <source>
        <dbReference type="ARBA" id="ARBA00023136"/>
    </source>
</evidence>
<dbReference type="Proteomes" id="UP000595564">
    <property type="component" value="Chromosome"/>
</dbReference>
<keyword evidence="12" id="KW-0902">Two-component regulatory system</keyword>
<evidence type="ECO:0000256" key="9">
    <source>
        <dbReference type="ARBA" id="ARBA00022777"/>
    </source>
</evidence>
<dbReference type="CDD" id="cd06225">
    <property type="entry name" value="HAMP"/>
    <property type="match status" value="1"/>
</dbReference>
<keyword evidence="14" id="KW-0175">Coiled coil</keyword>
<feature type="domain" description="HAMP" evidence="17">
    <location>
        <begin position="202"/>
        <end position="254"/>
    </location>
</feature>
<evidence type="ECO:0000259" key="17">
    <source>
        <dbReference type="PROSITE" id="PS50885"/>
    </source>
</evidence>
<dbReference type="EMBL" id="AP017470">
    <property type="protein sequence ID" value="BBB33034.1"/>
    <property type="molecule type" value="Genomic_DNA"/>
</dbReference>
<feature type="transmembrane region" description="Helical" evidence="15">
    <location>
        <begin position="179"/>
        <end position="204"/>
    </location>
</feature>
<keyword evidence="11 15" id="KW-1133">Transmembrane helix</keyword>
<evidence type="ECO:0000256" key="2">
    <source>
        <dbReference type="ARBA" id="ARBA00004651"/>
    </source>
</evidence>
<protein>
    <recommendedName>
        <fullName evidence="3">histidine kinase</fullName>
        <ecNumber evidence="3">2.7.13.3</ecNumber>
    </recommendedName>
</protein>
<keyword evidence="8" id="KW-0547">Nucleotide-binding</keyword>
<evidence type="ECO:0000313" key="18">
    <source>
        <dbReference type="EMBL" id="BBB33034.1"/>
    </source>
</evidence>
<evidence type="ECO:0000256" key="6">
    <source>
        <dbReference type="ARBA" id="ARBA00022679"/>
    </source>
</evidence>
<proteinExistence type="predicted"/>
<dbReference type="Pfam" id="PF00512">
    <property type="entry name" value="HisKA"/>
    <property type="match status" value="1"/>
</dbReference>
<evidence type="ECO:0000259" key="16">
    <source>
        <dbReference type="PROSITE" id="PS50109"/>
    </source>
</evidence>
<evidence type="ECO:0000256" key="11">
    <source>
        <dbReference type="ARBA" id="ARBA00022989"/>
    </source>
</evidence>
<comment type="subcellular location">
    <subcellularLocation>
        <location evidence="2">Cell membrane</location>
        <topology evidence="2">Multi-pass membrane protein</topology>
    </subcellularLocation>
</comment>
<sequence length="514" mass="59438">MKLILRLTVFLSVIILVLSIFLFSIFKNFQEEMLLNIAKTRAKTLFNMLVLTRQWVADRRDEVKPVPAIVTKELSNYANNYSNFSFHITSDKLINPENKPDEFEKKAIAFFKKGSKEVYSFKTDKSGKVFFRYMAPLYIKKTCLKCHSYQGYKVGDFRGGISITIPVEDLENYVYKSSFFLTSSITLLYIAVIFSIILLVYFYVIKPVLLIKDAAKEIESGNFNVKVNINYDNEIGDLSNSFNSMVGKLAKSEEKLKEEIKALSEKYDRVIKELELKSLKLKKANTYKSEVLDLIAHEIRTPMTKIISYSELLTKPEVKENKELYHKIVNTIQRNGKILSQLFDNILVMTRVDSEYKIEPVAVDICRMFMDIIQRFKDEIERKGIKIEINCHRKLLVCADVDLLPYVFINLISNAIKFNNEKDGLIKFEGRKVKNGVEFSVFNTGVGIDKSKIEKIFKRFFRDRENSGKVEGVGLGLSIVSRIVERHNGNITVESERDKWAKFIVFLPFVEKKG</sequence>
<dbReference type="AlphaFoldDB" id="A0A7R6PFZ7"/>
<dbReference type="PANTHER" id="PTHR45528">
    <property type="entry name" value="SENSOR HISTIDINE KINASE CPXA"/>
    <property type="match status" value="1"/>
</dbReference>
<dbReference type="RefSeq" id="WP_201327333.1">
    <property type="nucleotide sequence ID" value="NZ_AP017470.1"/>
</dbReference>
<dbReference type="KEGG" id="thyd:TTHT_1532"/>
<dbReference type="FunFam" id="3.30.565.10:FF:000006">
    <property type="entry name" value="Sensor histidine kinase WalK"/>
    <property type="match status" value="1"/>
</dbReference>
<dbReference type="InterPro" id="IPR003660">
    <property type="entry name" value="HAMP_dom"/>
</dbReference>
<feature type="coiled-coil region" evidence="14">
    <location>
        <begin position="246"/>
        <end position="277"/>
    </location>
</feature>
<evidence type="ECO:0000256" key="1">
    <source>
        <dbReference type="ARBA" id="ARBA00000085"/>
    </source>
</evidence>
<dbReference type="Gene3D" id="1.10.287.130">
    <property type="match status" value="1"/>
</dbReference>
<dbReference type="EC" id="2.7.13.3" evidence="3"/>
<keyword evidence="4" id="KW-1003">Cell membrane</keyword>
<dbReference type="PRINTS" id="PR00344">
    <property type="entry name" value="BCTRLSENSOR"/>
</dbReference>
<evidence type="ECO:0000256" key="5">
    <source>
        <dbReference type="ARBA" id="ARBA00022553"/>
    </source>
</evidence>
<dbReference type="Pfam" id="PF02518">
    <property type="entry name" value="HATPase_c"/>
    <property type="match status" value="1"/>
</dbReference>
<name>A0A7R6PFZ7_9BACT</name>
<dbReference type="CDD" id="cd00075">
    <property type="entry name" value="HATPase"/>
    <property type="match status" value="1"/>
</dbReference>
<dbReference type="SMART" id="SM00388">
    <property type="entry name" value="HisKA"/>
    <property type="match status" value="1"/>
</dbReference>
<dbReference type="SUPFAM" id="SSF47384">
    <property type="entry name" value="Homodimeric domain of signal transducing histidine kinase"/>
    <property type="match status" value="1"/>
</dbReference>
<organism evidence="18 19">
    <name type="scientific">Thermotomaculum hydrothermale</name>
    <dbReference type="NCBI Taxonomy" id="981385"/>
    <lineage>
        <taxon>Bacteria</taxon>
        <taxon>Pseudomonadati</taxon>
        <taxon>Acidobacteriota</taxon>
        <taxon>Holophagae</taxon>
        <taxon>Thermotomaculales</taxon>
        <taxon>Thermotomaculaceae</taxon>
        <taxon>Thermotomaculum</taxon>
    </lineage>
</organism>
<dbReference type="GO" id="GO:0000155">
    <property type="term" value="F:phosphorelay sensor kinase activity"/>
    <property type="evidence" value="ECO:0007669"/>
    <property type="project" value="InterPro"/>
</dbReference>
<evidence type="ECO:0000256" key="12">
    <source>
        <dbReference type="ARBA" id="ARBA00023012"/>
    </source>
</evidence>
<gene>
    <name evidence="18" type="ORF">TTHT_1532</name>
</gene>
<keyword evidence="5" id="KW-0597">Phosphoprotein</keyword>